<evidence type="ECO:0000256" key="2">
    <source>
        <dbReference type="ARBA" id="ARBA00023015"/>
    </source>
</evidence>
<evidence type="ECO:0000256" key="4">
    <source>
        <dbReference type="ARBA" id="ARBA00023163"/>
    </source>
</evidence>
<comment type="caution">
    <text evidence="6">The sequence shown here is derived from an EMBL/GenBank/DDBJ whole genome shotgun (WGS) entry which is preliminary data.</text>
</comment>
<dbReference type="Pfam" id="PF00126">
    <property type="entry name" value="HTH_1"/>
    <property type="match status" value="1"/>
</dbReference>
<dbReference type="Proteomes" id="UP001629246">
    <property type="component" value="Unassembled WGS sequence"/>
</dbReference>
<keyword evidence="2" id="KW-0805">Transcription regulation</keyword>
<evidence type="ECO:0000256" key="1">
    <source>
        <dbReference type="ARBA" id="ARBA00009437"/>
    </source>
</evidence>
<name>A0ABW9AEI7_9BURK</name>
<accession>A0ABW9AEI7</accession>
<keyword evidence="7" id="KW-1185">Reference proteome</keyword>
<feature type="domain" description="HTH lysR-type" evidence="5">
    <location>
        <begin position="1"/>
        <end position="57"/>
    </location>
</feature>
<sequence length="318" mass="35792">MFALAIETYLAVVRNGNLSRAAQELHLTQTTISKRLKALEEELGMVLIERGKGMRQLRMTHAGEEFCKIAEQWSLLSREARILKSQGPTLSLTVGAVDSLNVFVLPPVYQALHAQQRSLKIEIQTLHSNEMVEKIEKRQLDVAFSLQDRPSAQVDFSVFFSSPMVVLTPAAGAATAASARGRRKRNAWPDPADAVHPGELDPNEELFIPWAPPFNTWHDQWWNPLTPSRIKLDSGHLILSMMREPRQWAIVPLWIAQAAQRRGDYLIRPLSDTPPPYTCYRLTHKQPTSSTVRALKIFDQYCTAVFDGEAKAAGFLRG</sequence>
<dbReference type="InterPro" id="IPR000847">
    <property type="entry name" value="LysR_HTH_N"/>
</dbReference>
<dbReference type="RefSeq" id="WP_408160086.1">
    <property type="nucleotide sequence ID" value="NZ_JAQQFM010000010.1"/>
</dbReference>
<reference evidence="6 7" key="1">
    <citation type="journal article" date="2024" name="Chem. Sci.">
        <title>Discovery of megapolipeptins by genome mining of a Burkholderiales bacteria collection.</title>
        <authorList>
            <person name="Paulo B.S."/>
            <person name="Recchia M.J.J."/>
            <person name="Lee S."/>
            <person name="Fergusson C.H."/>
            <person name="Romanowski S.B."/>
            <person name="Hernandez A."/>
            <person name="Krull N."/>
            <person name="Liu D.Y."/>
            <person name="Cavanagh H."/>
            <person name="Bos A."/>
            <person name="Gray C.A."/>
            <person name="Murphy B.T."/>
            <person name="Linington R.G."/>
            <person name="Eustaquio A.S."/>
        </authorList>
    </citation>
    <scope>NUCLEOTIDE SEQUENCE [LARGE SCALE GENOMIC DNA]</scope>
    <source>
        <strain evidence="6 7">RL21-008-BIB-A</strain>
    </source>
</reference>
<dbReference type="PANTHER" id="PTHR30346:SF0">
    <property type="entry name" value="HCA OPERON TRANSCRIPTIONAL ACTIVATOR HCAR"/>
    <property type="match status" value="1"/>
</dbReference>
<dbReference type="SUPFAM" id="SSF46785">
    <property type="entry name" value="Winged helix' DNA-binding domain"/>
    <property type="match status" value="1"/>
</dbReference>
<dbReference type="SUPFAM" id="SSF53850">
    <property type="entry name" value="Periplasmic binding protein-like II"/>
    <property type="match status" value="1"/>
</dbReference>
<dbReference type="Gene3D" id="3.40.190.10">
    <property type="entry name" value="Periplasmic binding protein-like II"/>
    <property type="match status" value="2"/>
</dbReference>
<dbReference type="CDD" id="cd05466">
    <property type="entry name" value="PBP2_LTTR_substrate"/>
    <property type="match status" value="1"/>
</dbReference>
<comment type="similarity">
    <text evidence="1">Belongs to the LysR transcriptional regulatory family.</text>
</comment>
<evidence type="ECO:0000256" key="3">
    <source>
        <dbReference type="ARBA" id="ARBA00023125"/>
    </source>
</evidence>
<dbReference type="Pfam" id="PF03466">
    <property type="entry name" value="LysR_substrate"/>
    <property type="match status" value="1"/>
</dbReference>
<dbReference type="InterPro" id="IPR005119">
    <property type="entry name" value="LysR_subst-bd"/>
</dbReference>
<dbReference type="Gene3D" id="1.10.10.10">
    <property type="entry name" value="Winged helix-like DNA-binding domain superfamily/Winged helix DNA-binding domain"/>
    <property type="match status" value="1"/>
</dbReference>
<keyword evidence="4" id="KW-0804">Transcription</keyword>
<dbReference type="PRINTS" id="PR00039">
    <property type="entry name" value="HTHLYSR"/>
</dbReference>
<gene>
    <name evidence="6" type="ORF">PQR62_21525</name>
</gene>
<dbReference type="PROSITE" id="PS50931">
    <property type="entry name" value="HTH_LYSR"/>
    <property type="match status" value="1"/>
</dbReference>
<dbReference type="EMBL" id="JAQQFM010000010">
    <property type="protein sequence ID" value="MFL9926866.1"/>
    <property type="molecule type" value="Genomic_DNA"/>
</dbReference>
<proteinExistence type="inferred from homology"/>
<keyword evidence="3" id="KW-0238">DNA-binding</keyword>
<evidence type="ECO:0000313" key="6">
    <source>
        <dbReference type="EMBL" id="MFL9926866.1"/>
    </source>
</evidence>
<evidence type="ECO:0000259" key="5">
    <source>
        <dbReference type="PROSITE" id="PS50931"/>
    </source>
</evidence>
<organism evidence="6 7">
    <name type="scientific">Herbaspirillum lusitanum</name>
    <dbReference type="NCBI Taxonomy" id="213312"/>
    <lineage>
        <taxon>Bacteria</taxon>
        <taxon>Pseudomonadati</taxon>
        <taxon>Pseudomonadota</taxon>
        <taxon>Betaproteobacteria</taxon>
        <taxon>Burkholderiales</taxon>
        <taxon>Oxalobacteraceae</taxon>
        <taxon>Herbaspirillum</taxon>
    </lineage>
</organism>
<dbReference type="PANTHER" id="PTHR30346">
    <property type="entry name" value="TRANSCRIPTIONAL DUAL REGULATOR HCAR-RELATED"/>
    <property type="match status" value="1"/>
</dbReference>
<evidence type="ECO:0000313" key="7">
    <source>
        <dbReference type="Proteomes" id="UP001629246"/>
    </source>
</evidence>
<dbReference type="InterPro" id="IPR036390">
    <property type="entry name" value="WH_DNA-bd_sf"/>
</dbReference>
<dbReference type="InterPro" id="IPR036388">
    <property type="entry name" value="WH-like_DNA-bd_sf"/>
</dbReference>
<protein>
    <submittedName>
        <fullName evidence="6">LysR family transcriptional regulator</fullName>
    </submittedName>
</protein>